<dbReference type="AlphaFoldDB" id="A0A2J6TC45"/>
<organism evidence="2 3">
    <name type="scientific">Hyaloscypha bicolor E</name>
    <dbReference type="NCBI Taxonomy" id="1095630"/>
    <lineage>
        <taxon>Eukaryota</taxon>
        <taxon>Fungi</taxon>
        <taxon>Dikarya</taxon>
        <taxon>Ascomycota</taxon>
        <taxon>Pezizomycotina</taxon>
        <taxon>Leotiomycetes</taxon>
        <taxon>Helotiales</taxon>
        <taxon>Hyaloscyphaceae</taxon>
        <taxon>Hyaloscypha</taxon>
        <taxon>Hyaloscypha bicolor</taxon>
    </lineage>
</organism>
<feature type="region of interest" description="Disordered" evidence="1">
    <location>
        <begin position="45"/>
        <end position="73"/>
    </location>
</feature>
<name>A0A2J6TC45_9HELO</name>
<sequence>MGPWIPGRWVWELGVRLPFFPPSSPLFLLGSLADEFPWVATEQLKSTTGPNSAPQTSTPIPGPEDGTTTAYSTNPATILQSGHALVQSNVNLDLNDPNSAGNLYVVAVPASGKMQMFYRASSNNPSCHCSLNKTWISTETFESGIGDTAPVMVQDYWRTQDENTPGGFQLLVVVNGQVQHWQRVNTDITSNPPKAGGK</sequence>
<gene>
    <name evidence="2" type="ORF">K444DRAFT_395002</name>
</gene>
<evidence type="ECO:0000256" key="1">
    <source>
        <dbReference type="SAM" id="MobiDB-lite"/>
    </source>
</evidence>
<evidence type="ECO:0000313" key="2">
    <source>
        <dbReference type="EMBL" id="PMD60542.1"/>
    </source>
</evidence>
<feature type="compositionally biased region" description="Polar residues" evidence="1">
    <location>
        <begin position="45"/>
        <end position="59"/>
    </location>
</feature>
<dbReference type="OrthoDB" id="640249at2759"/>
<dbReference type="Proteomes" id="UP000235371">
    <property type="component" value="Unassembled WGS sequence"/>
</dbReference>
<accession>A0A2J6TC45</accession>
<protein>
    <submittedName>
        <fullName evidence="2">Uncharacterized protein</fullName>
    </submittedName>
</protein>
<dbReference type="EMBL" id="KZ613790">
    <property type="protein sequence ID" value="PMD60542.1"/>
    <property type="molecule type" value="Genomic_DNA"/>
</dbReference>
<dbReference type="InParanoid" id="A0A2J6TC45"/>
<reference evidence="2 3" key="1">
    <citation type="submission" date="2016-04" db="EMBL/GenBank/DDBJ databases">
        <title>A degradative enzymes factory behind the ericoid mycorrhizal symbiosis.</title>
        <authorList>
            <consortium name="DOE Joint Genome Institute"/>
            <person name="Martino E."/>
            <person name="Morin E."/>
            <person name="Grelet G."/>
            <person name="Kuo A."/>
            <person name="Kohler A."/>
            <person name="Daghino S."/>
            <person name="Barry K."/>
            <person name="Choi C."/>
            <person name="Cichocki N."/>
            <person name="Clum A."/>
            <person name="Copeland A."/>
            <person name="Hainaut M."/>
            <person name="Haridas S."/>
            <person name="Labutti K."/>
            <person name="Lindquist E."/>
            <person name="Lipzen A."/>
            <person name="Khouja H.-R."/>
            <person name="Murat C."/>
            <person name="Ohm R."/>
            <person name="Olson A."/>
            <person name="Spatafora J."/>
            <person name="Veneault-Fourrey C."/>
            <person name="Henrissat B."/>
            <person name="Grigoriev I."/>
            <person name="Martin F."/>
            <person name="Perotto S."/>
        </authorList>
    </citation>
    <scope>NUCLEOTIDE SEQUENCE [LARGE SCALE GENOMIC DNA]</scope>
    <source>
        <strain evidence="2 3">E</strain>
    </source>
</reference>
<keyword evidence="3" id="KW-1185">Reference proteome</keyword>
<dbReference type="RefSeq" id="XP_024737446.1">
    <property type="nucleotide sequence ID" value="XM_024872480.1"/>
</dbReference>
<dbReference type="STRING" id="1095630.A0A2J6TC45"/>
<dbReference type="GeneID" id="36580561"/>
<proteinExistence type="predicted"/>
<evidence type="ECO:0000313" key="3">
    <source>
        <dbReference type="Proteomes" id="UP000235371"/>
    </source>
</evidence>